<reference evidence="1" key="1">
    <citation type="submission" date="2018-10" db="EMBL/GenBank/DDBJ databases">
        <title>Hidden diversity of soil giant viruses.</title>
        <authorList>
            <person name="Schulz F."/>
            <person name="Alteio L."/>
            <person name="Goudeau D."/>
            <person name="Ryan E.M."/>
            <person name="Malmstrom R.R."/>
            <person name="Blanchard J."/>
            <person name="Woyke T."/>
        </authorList>
    </citation>
    <scope>NUCLEOTIDE SEQUENCE</scope>
    <source>
        <strain evidence="1">FNV1</strain>
    </source>
</reference>
<accession>A0A3G5A0C9</accession>
<name>A0A3G5A0C9_9VIRU</name>
<organism evidence="1">
    <name type="scientific">Faunusvirus sp</name>
    <dbReference type="NCBI Taxonomy" id="2487766"/>
    <lineage>
        <taxon>Viruses</taxon>
        <taxon>Varidnaviria</taxon>
        <taxon>Bamfordvirae</taxon>
        <taxon>Nucleocytoviricota</taxon>
        <taxon>Megaviricetes</taxon>
        <taxon>Imitervirales</taxon>
        <taxon>Mimiviridae</taxon>
    </lineage>
</organism>
<dbReference type="EMBL" id="MK072172">
    <property type="protein sequence ID" value="AYV79711.1"/>
    <property type="molecule type" value="Genomic_DNA"/>
</dbReference>
<dbReference type="InterPro" id="IPR016193">
    <property type="entry name" value="Cytidine_deaminase-like"/>
</dbReference>
<sequence>MLSRIIKAEIEAVKHLHIAVIYKRYKHTFQVLSFGTNHTHPTKDYYGSIHAEHDAINNLRIRKKNVNKNLIPVELMVIKMTKNNKLTNSRPCVKCLYNMSTLPAQKGYRIKTVSYSNEEHKIVSNKLREMLSQQKQHMCIYSRKKCNYNPLENLIYKLYGVKINYIMSKI</sequence>
<gene>
    <name evidence="1" type="ORF">Faunusvirus41_2</name>
</gene>
<dbReference type="GO" id="GO:0003824">
    <property type="term" value="F:catalytic activity"/>
    <property type="evidence" value="ECO:0007669"/>
    <property type="project" value="InterPro"/>
</dbReference>
<dbReference type="SUPFAM" id="SSF53927">
    <property type="entry name" value="Cytidine deaminase-like"/>
    <property type="match status" value="1"/>
</dbReference>
<dbReference type="Gene3D" id="3.40.140.10">
    <property type="entry name" value="Cytidine Deaminase, domain 2"/>
    <property type="match status" value="1"/>
</dbReference>
<protein>
    <recommendedName>
        <fullName evidence="2">CMP/dCMP-type deaminase domain-containing protein</fullName>
    </recommendedName>
</protein>
<evidence type="ECO:0008006" key="2">
    <source>
        <dbReference type="Google" id="ProtNLM"/>
    </source>
</evidence>
<evidence type="ECO:0000313" key="1">
    <source>
        <dbReference type="EMBL" id="AYV79711.1"/>
    </source>
</evidence>
<proteinExistence type="predicted"/>